<organism evidence="4 5">
    <name type="scientific">Biomaibacter acetigenes</name>
    <dbReference type="NCBI Taxonomy" id="2316383"/>
    <lineage>
        <taxon>Bacteria</taxon>
        <taxon>Bacillati</taxon>
        <taxon>Bacillota</taxon>
        <taxon>Clostridia</taxon>
        <taxon>Thermosediminibacterales</taxon>
        <taxon>Tepidanaerobacteraceae</taxon>
        <taxon>Biomaibacter</taxon>
    </lineage>
</organism>
<dbReference type="EMBL" id="CP033169">
    <property type="protein sequence ID" value="AYO32279.1"/>
    <property type="molecule type" value="Genomic_DNA"/>
</dbReference>
<evidence type="ECO:0000256" key="1">
    <source>
        <dbReference type="ARBA" id="ARBA00022676"/>
    </source>
</evidence>
<dbReference type="Pfam" id="PF04041">
    <property type="entry name" value="Glyco_hydro_130"/>
    <property type="match status" value="1"/>
</dbReference>
<name>A0A3G2RA88_9FIRM</name>
<keyword evidence="4" id="KW-0378">Hydrolase</keyword>
<dbReference type="InterPro" id="IPR007184">
    <property type="entry name" value="Mannoside_phosphorylase"/>
</dbReference>
<evidence type="ECO:0000313" key="5">
    <source>
        <dbReference type="Proteomes" id="UP000280960"/>
    </source>
</evidence>
<dbReference type="Gene3D" id="3.90.550.10">
    <property type="entry name" value="Spore Coat Polysaccharide Biosynthesis Protein SpsA, Chain A"/>
    <property type="match status" value="1"/>
</dbReference>
<comment type="similarity">
    <text evidence="3">Belongs to the glycosyl hydrolase 130 family.</text>
</comment>
<keyword evidence="2" id="KW-0808">Transferase</keyword>
<gene>
    <name evidence="4" type="ORF">D2962_11725</name>
</gene>
<dbReference type="Proteomes" id="UP000280960">
    <property type="component" value="Chromosome"/>
</dbReference>
<dbReference type="SUPFAM" id="SSF53448">
    <property type="entry name" value="Nucleotide-diphospho-sugar transferases"/>
    <property type="match status" value="1"/>
</dbReference>
<dbReference type="Gene3D" id="2.115.10.20">
    <property type="entry name" value="Glycosyl hydrolase domain, family 43"/>
    <property type="match status" value="1"/>
</dbReference>
<dbReference type="GO" id="GO:0016798">
    <property type="term" value="F:hydrolase activity, acting on glycosyl bonds"/>
    <property type="evidence" value="ECO:0007669"/>
    <property type="project" value="UniProtKB-KW"/>
</dbReference>
<protein>
    <submittedName>
        <fullName evidence="4">Glycosidase</fullName>
    </submittedName>
</protein>
<keyword evidence="1" id="KW-0328">Glycosyltransferase</keyword>
<keyword evidence="5" id="KW-1185">Reference proteome</keyword>
<dbReference type="CDD" id="cd18614">
    <property type="entry name" value="GH130"/>
    <property type="match status" value="1"/>
</dbReference>
<reference evidence="4 5" key="1">
    <citation type="submission" date="2018-10" db="EMBL/GenBank/DDBJ databases">
        <authorList>
            <person name="Zhang X."/>
        </authorList>
    </citation>
    <scope>NUCLEOTIDE SEQUENCE [LARGE SCALE GENOMIC DNA]</scope>
    <source>
        <strain evidence="4 5">SK-G1</strain>
    </source>
</reference>
<evidence type="ECO:0000313" key="4">
    <source>
        <dbReference type="EMBL" id="AYO32279.1"/>
    </source>
</evidence>
<dbReference type="GO" id="GO:0016757">
    <property type="term" value="F:glycosyltransferase activity"/>
    <property type="evidence" value="ECO:0007669"/>
    <property type="project" value="UniProtKB-KW"/>
</dbReference>
<keyword evidence="4" id="KW-0326">Glycosidase</keyword>
<dbReference type="SUPFAM" id="SSF75005">
    <property type="entry name" value="Arabinanase/levansucrase/invertase"/>
    <property type="match status" value="1"/>
</dbReference>
<proteinExistence type="inferred from homology"/>
<sequence>MGDLFNETINKAKQQVERIEEVDVIIGIPFYNEDETLLKVVKNALDSRETRQSKRLVVCVGDPAGKQSLDRLRGEYKNSPLTAFVMPQGINGRGWSIRAIFELARIYEADVVLLEADLDSRDNRGLKPEWIDRLIKPILDEYDMAIAGFRRHPFEDMAGTMMVSPLISALYGIKFSDPLSGVFSITHDLVEDFCAEFDQCREHTGGYGINPWLVTTALRWGKRICEVHLGAKLSPVTFGKKNLVFKQMAGTLFECVKRDEDIWLKRKPAVRTPDIIGGENRELPLEVMCNYMDFEDSFKEGFFHYRNFMSGVLSHESIKMLEGIPEDVPGSMDFSAWAKMVYEFLLAYSFQRDMEKDDILESLTAVYDGVIAGFLKEMAALEKTVAGSGLDAGKVIAARARDIYDEHRQAFVDYRSGFIEKWVQKAEETRPVLTPLDYLEFIPGVPITLPKKLNGVDKREILTGNIFKKLQKKYENSFRNFLHMINIDSRAPSGEIGRNYANFMAQLEKTIDSLCPGDLYTEEGTMNMINKLFDIFPHKKITVVKWKILRKLLYEYPPRNLVIRLGFKNMRQLLDNMEVRDILTLAQFTEDKDYFDRIFHWLKDNLRPDSFEEVELYPLVVSRNKFPALSELREISDLNRLTGRIAIMNLGKGMGGDYPKLRYFTRIAKSIVEAEHFSDLWKTYARERKEVGRKFVNSILGHYGKAMFSAHHIFENWHHRQLTVKLKKLAACLAEENRAEDSGRIAAMAEGYGLSLVLEDGTFLPCSAWTWASYSFKGGEGIPTPLFLHIERDWFNHDLLEEIYKEMGYNPAEIMEQVFQLISQGRESSDLTVVLLGVKPPLEEIVIQEVENWPKAGMLKRFPHNPILNPIKEHWWENKFVLNTAALRVKDRVYLLYRAFGQDEVSRIGLAISDGYNIIERLDKPIFIPEREQERKGCEDPRVVVIDDEIFMLYTAYDGVVAQIAAASIPVKDFLNRDFDRWKRRGFAFPGLWDKDAFLFPEKIEGKYVIYHRIEPSIWIAYSDELIFPWPRDGHKIIMGPRSGLMWDSLKIGAGAQPIKTKYGWLLIYHGVDREMIYRLGVILVDLKDPGRLLYRSPNPILSPETECEIGKKGECWVPNVVFTCGAVPALDKEVLDDDDEILVYYGAADTNICLATGKVEDLIPEEVRRRVRQG</sequence>
<dbReference type="PANTHER" id="PTHR34106">
    <property type="entry name" value="GLYCOSIDASE"/>
    <property type="match status" value="1"/>
</dbReference>
<dbReference type="KEGG" id="bacg:D2962_11725"/>
<dbReference type="InterPro" id="IPR023296">
    <property type="entry name" value="Glyco_hydro_beta-prop_sf"/>
</dbReference>
<evidence type="ECO:0000256" key="3">
    <source>
        <dbReference type="ARBA" id="ARBA00024356"/>
    </source>
</evidence>
<accession>A0A3G2RA88</accession>
<dbReference type="InterPro" id="IPR029044">
    <property type="entry name" value="Nucleotide-diphossugar_trans"/>
</dbReference>
<evidence type="ECO:0000256" key="2">
    <source>
        <dbReference type="ARBA" id="ARBA00022679"/>
    </source>
</evidence>
<dbReference type="AlphaFoldDB" id="A0A3G2RA88"/>
<dbReference type="PANTHER" id="PTHR34106:SF5">
    <property type="entry name" value="GLYCOSIDASE"/>
    <property type="match status" value="1"/>
</dbReference>